<dbReference type="HOGENOM" id="CLU_643970_0_0_1"/>
<dbReference type="GeneTree" id="ENSGT00390000005753"/>
<sequence>MAKKEKKKPNKNESNPESDAPEKVDPRVLKIGELHDLIKTNKREQRSKTAMMQKLTLPLKRINSLPSIHASLPIVHTLFPGSKSVNLGFEPPVPDIPNAEVFLDEVPTADLLKKFKAMTPPPAVRPALSFMGENVDKTDLGLLDVVAKQDSHTFLEQRVGKENFEAIIKNEELFEDVLKSNRKWTRAFKCKICLILLLLLVAIIAGSGYYLSTLQAPVPTPFPNTTVMTTTEHVLQTVPVNPSQDPFTYLPRPKSYQLFCPFIEGIFSCNKFGDIASLPNGDTTSQHVINRLYSIYGFGVRDAMTNLGFPIGNVLILSSKIFNDRIEIFLSTFFLPRSVATLNWYGIDFVNEGKSIKNQTYIFIERLLLPRLVKAHLECTVDYEKLLDCGTYYKVIGQLYKKYVEPEKPEEISEDVKGIIARYYNS</sequence>
<dbReference type="KEGG" id="cin:100185943"/>
<dbReference type="AlphaFoldDB" id="F6Z2S3"/>
<dbReference type="GeneID" id="100185943"/>
<evidence type="ECO:0000256" key="2">
    <source>
        <dbReference type="SAM" id="Phobius"/>
    </source>
</evidence>
<dbReference type="InParanoid" id="F6Z2S3"/>
<keyword evidence="2" id="KW-0472">Membrane</keyword>
<dbReference type="RefSeq" id="XP_002120370.1">
    <property type="nucleotide sequence ID" value="XM_002120334.5"/>
</dbReference>
<dbReference type="Proteomes" id="UP000008144">
    <property type="component" value="Chromosome 7"/>
</dbReference>
<gene>
    <name evidence="3" type="primary">LOC100185943</name>
</gene>
<dbReference type="EMBL" id="EAAA01002339">
    <property type="status" value="NOT_ANNOTATED_CDS"/>
    <property type="molecule type" value="Genomic_DNA"/>
</dbReference>
<reference evidence="3" key="4">
    <citation type="submission" date="2025-09" db="UniProtKB">
        <authorList>
            <consortium name="Ensembl"/>
        </authorList>
    </citation>
    <scope>IDENTIFICATION</scope>
</reference>
<keyword evidence="4" id="KW-1185">Reference proteome</keyword>
<organism evidence="3 4">
    <name type="scientific">Ciona intestinalis</name>
    <name type="common">Transparent sea squirt</name>
    <name type="synonym">Ascidia intestinalis</name>
    <dbReference type="NCBI Taxonomy" id="7719"/>
    <lineage>
        <taxon>Eukaryota</taxon>
        <taxon>Metazoa</taxon>
        <taxon>Chordata</taxon>
        <taxon>Tunicata</taxon>
        <taxon>Ascidiacea</taxon>
        <taxon>Phlebobranchia</taxon>
        <taxon>Cionidae</taxon>
        <taxon>Ciona</taxon>
    </lineage>
</organism>
<evidence type="ECO:0000313" key="3">
    <source>
        <dbReference type="Ensembl" id="ENSCINP00000008175.3"/>
    </source>
</evidence>
<evidence type="ECO:0000313" key="4">
    <source>
        <dbReference type="Proteomes" id="UP000008144"/>
    </source>
</evidence>
<accession>F6Z2S3</accession>
<proteinExistence type="predicted"/>
<keyword evidence="2" id="KW-1133">Transmembrane helix</keyword>
<name>F6Z2S3_CIOIN</name>
<feature type="region of interest" description="Disordered" evidence="1">
    <location>
        <begin position="1"/>
        <end position="26"/>
    </location>
</feature>
<reference evidence="3" key="3">
    <citation type="submission" date="2025-08" db="UniProtKB">
        <authorList>
            <consortium name="Ensembl"/>
        </authorList>
    </citation>
    <scope>IDENTIFICATION</scope>
</reference>
<reference evidence="3" key="2">
    <citation type="journal article" date="2008" name="Genome Biol.">
        <title>Improved genome assembly and evidence-based global gene model set for the chordate Ciona intestinalis: new insight into intron and operon populations.</title>
        <authorList>
            <person name="Satou Y."/>
            <person name="Mineta K."/>
            <person name="Ogasawara M."/>
            <person name="Sasakura Y."/>
            <person name="Shoguchi E."/>
            <person name="Ueno K."/>
            <person name="Yamada L."/>
            <person name="Matsumoto J."/>
            <person name="Wasserscheid J."/>
            <person name="Dewar K."/>
            <person name="Wiley G.B."/>
            <person name="Macmil S.L."/>
            <person name="Roe B.A."/>
            <person name="Zeller R.W."/>
            <person name="Hastings K.E."/>
            <person name="Lemaire P."/>
            <person name="Lindquist E."/>
            <person name="Endo T."/>
            <person name="Hotta K."/>
            <person name="Inaba K."/>
        </authorList>
    </citation>
    <scope>NUCLEOTIDE SEQUENCE [LARGE SCALE GENOMIC DNA]</scope>
    <source>
        <strain evidence="3">wild type</strain>
    </source>
</reference>
<reference evidence="4" key="1">
    <citation type="journal article" date="2002" name="Science">
        <title>The draft genome of Ciona intestinalis: insights into chordate and vertebrate origins.</title>
        <authorList>
            <person name="Dehal P."/>
            <person name="Satou Y."/>
            <person name="Campbell R.K."/>
            <person name="Chapman J."/>
            <person name="Degnan B."/>
            <person name="De Tomaso A."/>
            <person name="Davidson B."/>
            <person name="Di Gregorio A."/>
            <person name="Gelpke M."/>
            <person name="Goodstein D.M."/>
            <person name="Harafuji N."/>
            <person name="Hastings K.E."/>
            <person name="Ho I."/>
            <person name="Hotta K."/>
            <person name="Huang W."/>
            <person name="Kawashima T."/>
            <person name="Lemaire P."/>
            <person name="Martinez D."/>
            <person name="Meinertzhagen I.A."/>
            <person name="Necula S."/>
            <person name="Nonaka M."/>
            <person name="Putnam N."/>
            <person name="Rash S."/>
            <person name="Saiga H."/>
            <person name="Satake M."/>
            <person name="Terry A."/>
            <person name="Yamada L."/>
            <person name="Wang H.G."/>
            <person name="Awazu S."/>
            <person name="Azumi K."/>
            <person name="Boore J."/>
            <person name="Branno M."/>
            <person name="Chin-Bow S."/>
            <person name="DeSantis R."/>
            <person name="Doyle S."/>
            <person name="Francino P."/>
            <person name="Keys D.N."/>
            <person name="Haga S."/>
            <person name="Hayashi H."/>
            <person name="Hino K."/>
            <person name="Imai K.S."/>
            <person name="Inaba K."/>
            <person name="Kano S."/>
            <person name="Kobayashi K."/>
            <person name="Kobayashi M."/>
            <person name="Lee B.I."/>
            <person name="Makabe K.W."/>
            <person name="Manohar C."/>
            <person name="Matassi G."/>
            <person name="Medina M."/>
            <person name="Mochizuki Y."/>
            <person name="Mount S."/>
            <person name="Morishita T."/>
            <person name="Miura S."/>
            <person name="Nakayama A."/>
            <person name="Nishizaka S."/>
            <person name="Nomoto H."/>
            <person name="Ohta F."/>
            <person name="Oishi K."/>
            <person name="Rigoutsos I."/>
            <person name="Sano M."/>
            <person name="Sasaki A."/>
            <person name="Sasakura Y."/>
            <person name="Shoguchi E."/>
            <person name="Shin-i T."/>
            <person name="Spagnuolo A."/>
            <person name="Stainier D."/>
            <person name="Suzuki M.M."/>
            <person name="Tassy O."/>
            <person name="Takatori N."/>
            <person name="Tokuoka M."/>
            <person name="Yagi K."/>
            <person name="Yoshizaki F."/>
            <person name="Wada S."/>
            <person name="Zhang C."/>
            <person name="Hyatt P.D."/>
            <person name="Larimer F."/>
            <person name="Detter C."/>
            <person name="Doggett N."/>
            <person name="Glavina T."/>
            <person name="Hawkins T."/>
            <person name="Richardson P."/>
            <person name="Lucas S."/>
            <person name="Kohara Y."/>
            <person name="Levine M."/>
            <person name="Satoh N."/>
            <person name="Rokhsar D.S."/>
        </authorList>
    </citation>
    <scope>NUCLEOTIDE SEQUENCE [LARGE SCALE GENOMIC DNA]</scope>
</reference>
<keyword evidence="2" id="KW-0812">Transmembrane</keyword>
<evidence type="ECO:0000256" key="1">
    <source>
        <dbReference type="SAM" id="MobiDB-lite"/>
    </source>
</evidence>
<accession>A0A1W2W0Z8</accession>
<protein>
    <submittedName>
        <fullName evidence="3">Uncharacterized LOC100185943</fullName>
    </submittedName>
</protein>
<feature type="transmembrane region" description="Helical" evidence="2">
    <location>
        <begin position="192"/>
        <end position="211"/>
    </location>
</feature>
<dbReference type="Ensembl" id="ENSCINT00000008175.3">
    <property type="protein sequence ID" value="ENSCINP00000008175.3"/>
    <property type="gene ID" value="ENSCING00000003971.3"/>
</dbReference>